<dbReference type="EMBL" id="DS995705">
    <property type="protein sequence ID" value="EEQ32699.1"/>
    <property type="molecule type" value="Genomic_DNA"/>
</dbReference>
<keyword evidence="2" id="KW-1185">Reference proteome</keyword>
<sequence length="160" mass="18288">MPELPTIVIRGGEKSCFVDSHPLILLLRAQVSDKLNLKVGEYSAVAGLVVHKIRAWKGVHEAICDLKPSLDAPSHRPEATINKMACKYYYYYRCYYYSNTSRSPAIRGISRRLCYAIEKKQRVKRHGVKSKSNWGKKAWSTMYSFLIKTKKCINQTEANG</sequence>
<reference evidence="2" key="1">
    <citation type="journal article" date="2012" name="MBio">
        <title>Comparative genome analysis of Trichophyton rubrum and related dermatophytes reveals candidate genes involved in infection.</title>
        <authorList>
            <person name="Martinez D.A."/>
            <person name="Oliver B.G."/>
            <person name="Graeser Y."/>
            <person name="Goldberg J.M."/>
            <person name="Li W."/>
            <person name="Martinez-Rossi N.M."/>
            <person name="Monod M."/>
            <person name="Shelest E."/>
            <person name="Barton R.C."/>
            <person name="Birch E."/>
            <person name="Brakhage A.A."/>
            <person name="Chen Z."/>
            <person name="Gurr S.J."/>
            <person name="Heiman D."/>
            <person name="Heitman J."/>
            <person name="Kosti I."/>
            <person name="Rossi A."/>
            <person name="Saif S."/>
            <person name="Samalova M."/>
            <person name="Saunders C.W."/>
            <person name="Shea T."/>
            <person name="Summerbell R.C."/>
            <person name="Xu J."/>
            <person name="Young S."/>
            <person name="Zeng Q."/>
            <person name="Birren B.W."/>
            <person name="Cuomo C.A."/>
            <person name="White T.C."/>
        </authorList>
    </citation>
    <scope>NUCLEOTIDE SEQUENCE [LARGE SCALE GENOMIC DNA]</scope>
    <source>
        <strain evidence="2">ATCC MYA-4605 / CBS 113480</strain>
    </source>
</reference>
<protein>
    <submittedName>
        <fullName evidence="1">Uncharacterized protein</fullName>
    </submittedName>
</protein>
<dbReference type="RefSeq" id="XP_002845649.1">
    <property type="nucleotide sequence ID" value="XM_002845603.1"/>
</dbReference>
<dbReference type="AlphaFoldDB" id="C5FS46"/>
<organism evidence="1 2">
    <name type="scientific">Arthroderma otae (strain ATCC MYA-4605 / CBS 113480)</name>
    <name type="common">Microsporum canis</name>
    <dbReference type="NCBI Taxonomy" id="554155"/>
    <lineage>
        <taxon>Eukaryota</taxon>
        <taxon>Fungi</taxon>
        <taxon>Dikarya</taxon>
        <taxon>Ascomycota</taxon>
        <taxon>Pezizomycotina</taxon>
        <taxon>Eurotiomycetes</taxon>
        <taxon>Eurotiomycetidae</taxon>
        <taxon>Onygenales</taxon>
        <taxon>Arthrodermataceae</taxon>
        <taxon>Microsporum</taxon>
    </lineage>
</organism>
<evidence type="ECO:0000313" key="1">
    <source>
        <dbReference type="EMBL" id="EEQ32699.1"/>
    </source>
</evidence>
<evidence type="ECO:0000313" key="2">
    <source>
        <dbReference type="Proteomes" id="UP000002035"/>
    </source>
</evidence>
<dbReference type="HOGENOM" id="CLU_1651736_0_0_1"/>
<dbReference type="Proteomes" id="UP000002035">
    <property type="component" value="Unassembled WGS sequence"/>
</dbReference>
<name>C5FS46_ARTOC</name>
<proteinExistence type="predicted"/>
<accession>C5FS46</accession>
<gene>
    <name evidence="1" type="ORF">MCYG_05518</name>
</gene>
<dbReference type="GeneID" id="9224655"/>
<dbReference type="VEuPathDB" id="FungiDB:MCYG_05518"/>